<dbReference type="InterPro" id="IPR002321">
    <property type="entry name" value="Cyt_c_II"/>
</dbReference>
<evidence type="ECO:0000256" key="3">
    <source>
        <dbReference type="ARBA" id="ARBA00022723"/>
    </source>
</evidence>
<accession>A0A172WM74</accession>
<dbReference type="GO" id="GO:0022900">
    <property type="term" value="P:electron transport chain"/>
    <property type="evidence" value="ECO:0007669"/>
    <property type="project" value="InterPro"/>
</dbReference>
<evidence type="ECO:0000256" key="8">
    <source>
        <dbReference type="SAM" id="SignalP"/>
    </source>
</evidence>
<name>A0A172WM74_STUST</name>
<dbReference type="GO" id="GO:0042597">
    <property type="term" value="C:periplasmic space"/>
    <property type="evidence" value="ECO:0007669"/>
    <property type="project" value="InterPro"/>
</dbReference>
<keyword evidence="4" id="KW-0249">Electron transport</keyword>
<evidence type="ECO:0000256" key="5">
    <source>
        <dbReference type="ARBA" id="ARBA00023004"/>
    </source>
</evidence>
<evidence type="ECO:0000313" key="10">
    <source>
        <dbReference type="Proteomes" id="UP000077787"/>
    </source>
</evidence>
<dbReference type="Proteomes" id="UP000077787">
    <property type="component" value="Chromosome"/>
</dbReference>
<dbReference type="PIRSF" id="PIRSF000027">
    <property type="entry name" value="Cytc_c_prime"/>
    <property type="match status" value="1"/>
</dbReference>
<dbReference type="InterPro" id="IPR012127">
    <property type="entry name" value="Cyt_c_prime"/>
</dbReference>
<dbReference type="AlphaFoldDB" id="A0A172WM74"/>
<dbReference type="RefSeq" id="WP_064480806.1">
    <property type="nucleotide sequence ID" value="NZ_CP015641.1"/>
</dbReference>
<keyword evidence="2 7" id="KW-0349">Heme</keyword>
<dbReference type="PROSITE" id="PS51257">
    <property type="entry name" value="PROKAR_LIPOPROTEIN"/>
    <property type="match status" value="1"/>
</dbReference>
<dbReference type="OrthoDB" id="5520910at2"/>
<reference evidence="9 10" key="1">
    <citation type="submission" date="2016-05" db="EMBL/GenBank/DDBJ databases">
        <title>Genome sequence of Pseudomonas stutzeri 273 and identification of the exopolysaccharide biosynthesis locus.</title>
        <authorList>
            <person name="Wu S."/>
            <person name="Sun C."/>
        </authorList>
    </citation>
    <scope>NUCLEOTIDE SEQUENCE [LARGE SCALE GENOMIC DNA]</scope>
    <source>
        <strain evidence="9 10">273</strain>
    </source>
</reference>
<sequence>MKLLPLSVSLVAVLALLAGCDRIDPNSPLGKRKAIYQQMLDVKEDLGGMLRGRLPFDPEGFTSGAAKLDQLSRQPWQHYPEVKEAQSDARDDVWQQQARFNQMARELEARTAALVAATTQMPVTSESVAPAFQQVEDACEACHKEFRAY</sequence>
<evidence type="ECO:0000313" key="9">
    <source>
        <dbReference type="EMBL" id="ANF24554.1"/>
    </source>
</evidence>
<dbReference type="InterPro" id="IPR010980">
    <property type="entry name" value="Cyt_c/b562"/>
</dbReference>
<evidence type="ECO:0000256" key="2">
    <source>
        <dbReference type="ARBA" id="ARBA00022617"/>
    </source>
</evidence>
<keyword evidence="8" id="KW-0732">Signal</keyword>
<feature type="chain" id="PRO_5008002684" evidence="8">
    <location>
        <begin position="19"/>
        <end position="149"/>
    </location>
</feature>
<dbReference type="GO" id="GO:0005506">
    <property type="term" value="F:iron ion binding"/>
    <property type="evidence" value="ECO:0007669"/>
    <property type="project" value="InterPro"/>
</dbReference>
<feature type="binding site" description="covalent" evidence="7">
    <location>
        <position position="142"/>
    </location>
    <ligand>
        <name>heme c</name>
        <dbReference type="ChEBI" id="CHEBI:61717"/>
    </ligand>
</feature>
<proteinExistence type="predicted"/>
<evidence type="ECO:0000256" key="6">
    <source>
        <dbReference type="PIRSR" id="PIRSR000027-1"/>
    </source>
</evidence>
<feature type="signal peptide" evidence="8">
    <location>
        <begin position="1"/>
        <end position="18"/>
    </location>
</feature>
<organism evidence="9 10">
    <name type="scientific">Stutzerimonas stutzeri</name>
    <name type="common">Pseudomonas stutzeri</name>
    <dbReference type="NCBI Taxonomy" id="316"/>
    <lineage>
        <taxon>Bacteria</taxon>
        <taxon>Pseudomonadati</taxon>
        <taxon>Pseudomonadota</taxon>
        <taxon>Gammaproteobacteria</taxon>
        <taxon>Pseudomonadales</taxon>
        <taxon>Pseudomonadaceae</taxon>
        <taxon>Stutzerimonas</taxon>
    </lineage>
</organism>
<dbReference type="SUPFAM" id="SSF47175">
    <property type="entry name" value="Cytochromes"/>
    <property type="match status" value="1"/>
</dbReference>
<feature type="binding site" description="axial binding residue" evidence="6">
    <location>
        <position position="143"/>
    </location>
    <ligand>
        <name>heme c</name>
        <dbReference type="ChEBI" id="CHEBI:61717"/>
    </ligand>
    <ligandPart>
        <name>Fe</name>
        <dbReference type="ChEBI" id="CHEBI:18248"/>
    </ligandPart>
</feature>
<evidence type="ECO:0000256" key="4">
    <source>
        <dbReference type="ARBA" id="ARBA00022982"/>
    </source>
</evidence>
<keyword evidence="5 6" id="KW-0408">Iron</keyword>
<dbReference type="GO" id="GO:0009055">
    <property type="term" value="F:electron transfer activity"/>
    <property type="evidence" value="ECO:0007669"/>
    <property type="project" value="InterPro"/>
</dbReference>
<keyword evidence="1" id="KW-0813">Transport</keyword>
<dbReference type="Pfam" id="PF01322">
    <property type="entry name" value="Cytochrom_C_2"/>
    <property type="match status" value="1"/>
</dbReference>
<dbReference type="PROSITE" id="PS51009">
    <property type="entry name" value="CYTCII"/>
    <property type="match status" value="1"/>
</dbReference>
<comment type="PTM">
    <text evidence="7">Binds 1 heme group per subunit.</text>
</comment>
<dbReference type="Gene3D" id="1.20.120.10">
    <property type="entry name" value="Cytochrome c/b562"/>
    <property type="match status" value="1"/>
</dbReference>
<dbReference type="eggNOG" id="COG3909">
    <property type="taxonomic scope" value="Bacteria"/>
</dbReference>
<protein>
    <submittedName>
        <fullName evidence="9">Cytochrome C</fullName>
    </submittedName>
</protein>
<keyword evidence="3 6" id="KW-0479">Metal-binding</keyword>
<gene>
    <name evidence="9" type="ORF">PS273GM_05005</name>
</gene>
<evidence type="ECO:0000256" key="1">
    <source>
        <dbReference type="ARBA" id="ARBA00022448"/>
    </source>
</evidence>
<evidence type="ECO:0000256" key="7">
    <source>
        <dbReference type="PIRSR" id="PIRSR000027-2"/>
    </source>
</evidence>
<dbReference type="GO" id="GO:0020037">
    <property type="term" value="F:heme binding"/>
    <property type="evidence" value="ECO:0007669"/>
    <property type="project" value="InterPro"/>
</dbReference>
<feature type="binding site" description="covalent" evidence="7">
    <location>
        <position position="139"/>
    </location>
    <ligand>
        <name>heme c</name>
        <dbReference type="ChEBI" id="CHEBI:61717"/>
    </ligand>
</feature>
<dbReference type="EMBL" id="CP015641">
    <property type="protein sequence ID" value="ANF24554.1"/>
    <property type="molecule type" value="Genomic_DNA"/>
</dbReference>